<gene>
    <name evidence="2" type="ORF">PAAG_07576</name>
</gene>
<dbReference type="eggNOG" id="ENOG502SZNV">
    <property type="taxonomic scope" value="Eukaryota"/>
</dbReference>
<dbReference type="RefSeq" id="XP_015700747.1">
    <property type="nucleotide sequence ID" value="XM_015846264.1"/>
</dbReference>
<dbReference type="GeneID" id="9093560"/>
<feature type="region of interest" description="Disordered" evidence="1">
    <location>
        <begin position="579"/>
        <end position="610"/>
    </location>
</feature>
<feature type="region of interest" description="Disordered" evidence="1">
    <location>
        <begin position="534"/>
        <end position="559"/>
    </location>
</feature>
<reference evidence="2 3" key="1">
    <citation type="journal article" date="2011" name="PLoS Genet.">
        <title>Comparative genomic analysis of human fungal pathogens causing paracoccidioidomycosis.</title>
        <authorList>
            <person name="Desjardins C.A."/>
            <person name="Champion M.D."/>
            <person name="Holder J.W."/>
            <person name="Muszewska A."/>
            <person name="Goldberg J."/>
            <person name="Bailao A.M."/>
            <person name="Brigido M.M."/>
            <person name="Ferreira M.E."/>
            <person name="Garcia A.M."/>
            <person name="Grynberg M."/>
            <person name="Gujja S."/>
            <person name="Heiman D.I."/>
            <person name="Henn M.R."/>
            <person name="Kodira C.D."/>
            <person name="Leon-Narvaez H."/>
            <person name="Longo L.V."/>
            <person name="Ma L.J."/>
            <person name="Malavazi I."/>
            <person name="Matsuo A.L."/>
            <person name="Morais F.V."/>
            <person name="Pereira M."/>
            <person name="Rodriguez-Brito S."/>
            <person name="Sakthikumar S."/>
            <person name="Salem-Izacc S.M."/>
            <person name="Sykes S.M."/>
            <person name="Teixeira M.M."/>
            <person name="Vallejo M.C."/>
            <person name="Walter M.E."/>
            <person name="Yandava C."/>
            <person name="Young S."/>
            <person name="Zeng Q."/>
            <person name="Zucker J."/>
            <person name="Felipe M.S."/>
            <person name="Goldman G.H."/>
            <person name="Haas B.J."/>
            <person name="McEwen J.G."/>
            <person name="Nino-Vega G."/>
            <person name="Puccia R."/>
            <person name="San-Blas G."/>
            <person name="Soares C.M."/>
            <person name="Birren B.W."/>
            <person name="Cuomo C.A."/>
        </authorList>
    </citation>
    <scope>NUCLEOTIDE SEQUENCE [LARGE SCALE GENOMIC DNA]</scope>
    <source>
        <strain evidence="3">ATCC MYA-826 / Pb01</strain>
    </source>
</reference>
<dbReference type="KEGG" id="pbl:PAAG_07576"/>
<accession>C1HAC2</accession>
<feature type="compositionally biased region" description="Basic and acidic residues" evidence="1">
    <location>
        <begin position="535"/>
        <end position="545"/>
    </location>
</feature>
<protein>
    <submittedName>
        <fullName evidence="2">Uncharacterized protein</fullName>
    </submittedName>
</protein>
<evidence type="ECO:0000256" key="1">
    <source>
        <dbReference type="SAM" id="MobiDB-lite"/>
    </source>
</evidence>
<organism evidence="2 3">
    <name type="scientific">Paracoccidioides lutzii (strain ATCC MYA-826 / Pb01)</name>
    <name type="common">Paracoccidioides brasiliensis</name>
    <dbReference type="NCBI Taxonomy" id="502779"/>
    <lineage>
        <taxon>Eukaryota</taxon>
        <taxon>Fungi</taxon>
        <taxon>Dikarya</taxon>
        <taxon>Ascomycota</taxon>
        <taxon>Pezizomycotina</taxon>
        <taxon>Eurotiomycetes</taxon>
        <taxon>Eurotiomycetidae</taxon>
        <taxon>Onygenales</taxon>
        <taxon>Ajellomycetaceae</taxon>
        <taxon>Paracoccidioides</taxon>
    </lineage>
</organism>
<dbReference type="AlphaFoldDB" id="C1HAC2"/>
<evidence type="ECO:0000313" key="2">
    <source>
        <dbReference type="EMBL" id="EEH37295.2"/>
    </source>
</evidence>
<dbReference type="EMBL" id="KN294017">
    <property type="protein sequence ID" value="EEH37295.2"/>
    <property type="molecule type" value="Genomic_DNA"/>
</dbReference>
<dbReference type="Proteomes" id="UP000002059">
    <property type="component" value="Partially assembled WGS sequence"/>
</dbReference>
<proteinExistence type="predicted"/>
<dbReference type="VEuPathDB" id="FungiDB:PAAG_07576"/>
<evidence type="ECO:0000313" key="3">
    <source>
        <dbReference type="Proteomes" id="UP000002059"/>
    </source>
</evidence>
<keyword evidence="3" id="KW-1185">Reference proteome</keyword>
<dbReference type="OrthoDB" id="4187154at2759"/>
<name>C1HAC2_PARBA</name>
<dbReference type="HOGENOM" id="CLU_430889_0_0_1"/>
<dbReference type="OMA" id="ISDTEWC"/>
<sequence length="647" mass="71460">MLHSHLELGSRMHIYKDKKLQLRVVTSAEVSLSESAELLERSNLLESIKSGDVWISSKSNLELKISVRIENSLHGIRSSPGRILEEIKISLIKSQLWHTLQFSRLSQEGETPISQDGFCQLNLVFEFQKKMVHIPSPKPPRMPYSLEIRSAAIEPPPGVTRLCLQEIAIAFNFSSISMSNGHDDGLGNVSRSSSFEDLTFISPPPCGFLVDTVWADPTVDDIYSSIDGSQTTARTDEDWMSLDYDSPFSSQQTSSCIHCTVVTPKHTKPHHTCKSTSQLFMTLLDTGFRTLLCQTPPRILSNITTVVEKSGPSLADFAPTIFNPGYDVSVFQRARFIPMISKGIAAMLDHASPAGEIQLEHPILDPVDIGKACDPEIKGNGTPSPTNNRPILQSLLWKSMQRRLLNPEASRKLPSITAPDDVISHPQSYSEEFSPLPPTPVCRNISEFALQSSLRETAKSTMPAMTLVSTNLDLTNPSNAAHISDTEWCFSENSDGGDVTLLTDQGNDDHIESDDYFTDPFQIHALHTTIPHTSLTRDDRNHDLLDNNANTRNEEPQSYHPSVLEDNLIMQEVLNTTSCQRPLSNPHTATLKNSDPTPPSPSNSGMEILDSSSPILISGESILPPAIYTFNTNEGGGEYCDSEMLLL</sequence>
<feature type="compositionally biased region" description="Polar residues" evidence="1">
    <location>
        <begin position="579"/>
        <end position="592"/>
    </location>
</feature>